<keyword evidence="4" id="KW-1185">Reference proteome</keyword>
<dbReference type="NCBIfam" id="TIGR00026">
    <property type="entry name" value="hi_GC_TIGR00026"/>
    <property type="match status" value="1"/>
</dbReference>
<protein>
    <submittedName>
        <fullName evidence="3">Deazaflavin-dependent oxidoreductase, nitroreductase family</fullName>
    </submittedName>
</protein>
<dbReference type="InterPro" id="IPR012349">
    <property type="entry name" value="Split_barrel_FMN-bd"/>
</dbReference>
<dbReference type="GO" id="GO:0016491">
    <property type="term" value="F:oxidoreductase activity"/>
    <property type="evidence" value="ECO:0007669"/>
    <property type="project" value="InterPro"/>
</dbReference>
<gene>
    <name evidence="3" type="ORF">GA0070609_0325</name>
</gene>
<accession>A0A1C5GSS1</accession>
<dbReference type="Proteomes" id="UP000198217">
    <property type="component" value="Chromosome I"/>
</dbReference>
<reference evidence="3 4" key="1">
    <citation type="submission" date="2016-06" db="EMBL/GenBank/DDBJ databases">
        <authorList>
            <person name="Kjaerup R.B."/>
            <person name="Dalgaard T.S."/>
            <person name="Juul-Madsen H.R."/>
        </authorList>
    </citation>
    <scope>NUCLEOTIDE SEQUENCE [LARGE SCALE GENOMIC DNA]</scope>
    <source>
        <strain evidence="3 4">DSM 43904</strain>
    </source>
</reference>
<dbReference type="RefSeq" id="WP_088992147.1">
    <property type="nucleotide sequence ID" value="NZ_LT607750.1"/>
</dbReference>
<evidence type="ECO:0000256" key="1">
    <source>
        <dbReference type="ARBA" id="ARBA00008710"/>
    </source>
</evidence>
<dbReference type="EMBL" id="LT607750">
    <property type="protein sequence ID" value="SCG36828.1"/>
    <property type="molecule type" value="Genomic_DNA"/>
</dbReference>
<comment type="similarity">
    <text evidence="1">Belongs to the F420H(2)-dependent quinone reductase family.</text>
</comment>
<dbReference type="PANTHER" id="PTHR39428:SF3">
    <property type="entry name" value="DEAZAFLAVIN-DEPENDENT NITROREDUCTASE"/>
    <property type="match status" value="1"/>
</dbReference>
<comment type="catalytic activity">
    <reaction evidence="2">
        <text>oxidized coenzyme F420-(gamma-L-Glu)(n) + a quinol + H(+) = reduced coenzyme F420-(gamma-L-Glu)(n) + a quinone</text>
        <dbReference type="Rhea" id="RHEA:39663"/>
        <dbReference type="Rhea" id="RHEA-COMP:12939"/>
        <dbReference type="Rhea" id="RHEA-COMP:14378"/>
        <dbReference type="ChEBI" id="CHEBI:15378"/>
        <dbReference type="ChEBI" id="CHEBI:24646"/>
        <dbReference type="ChEBI" id="CHEBI:132124"/>
        <dbReference type="ChEBI" id="CHEBI:133980"/>
        <dbReference type="ChEBI" id="CHEBI:139511"/>
    </reaction>
</comment>
<dbReference type="GO" id="GO:0005886">
    <property type="term" value="C:plasma membrane"/>
    <property type="evidence" value="ECO:0007669"/>
    <property type="project" value="TreeGrafter"/>
</dbReference>
<sequence>MGDEIHDSPDAWVAEHIRRYVATGGNARPGMDDLLLTTRGRRSGLLRRTALVFVRDGDRYVVTGSNAGRDRNPAWYLNLVADPRVTVQVGTDTFAGIARTVAGPEKRRLWRRFVAAVPAYERYRESTDRDIPVVVIEPTC</sequence>
<dbReference type="PANTHER" id="PTHR39428">
    <property type="entry name" value="F420H(2)-DEPENDENT QUINONE REDUCTASE RV1261C"/>
    <property type="match status" value="1"/>
</dbReference>
<name>A0A1C5GSS1_9ACTN</name>
<evidence type="ECO:0000313" key="3">
    <source>
        <dbReference type="EMBL" id="SCG36828.1"/>
    </source>
</evidence>
<dbReference type="Gene3D" id="2.30.110.10">
    <property type="entry name" value="Electron Transport, Fmn-binding Protein, Chain A"/>
    <property type="match status" value="1"/>
</dbReference>
<proteinExistence type="inferred from homology"/>
<dbReference type="InterPro" id="IPR004378">
    <property type="entry name" value="F420H2_quin_Rdtase"/>
</dbReference>
<evidence type="ECO:0000313" key="4">
    <source>
        <dbReference type="Proteomes" id="UP000198217"/>
    </source>
</evidence>
<evidence type="ECO:0000256" key="2">
    <source>
        <dbReference type="ARBA" id="ARBA00049106"/>
    </source>
</evidence>
<dbReference type="AlphaFoldDB" id="A0A1C5GSS1"/>
<dbReference type="SUPFAM" id="SSF50475">
    <property type="entry name" value="FMN-binding split barrel"/>
    <property type="match status" value="1"/>
</dbReference>
<dbReference type="Pfam" id="PF04075">
    <property type="entry name" value="F420H2_quin_red"/>
    <property type="match status" value="1"/>
</dbReference>
<organism evidence="3 4">
    <name type="scientific">Micromonospora echinaurantiaca</name>
    <dbReference type="NCBI Taxonomy" id="47857"/>
    <lineage>
        <taxon>Bacteria</taxon>
        <taxon>Bacillati</taxon>
        <taxon>Actinomycetota</taxon>
        <taxon>Actinomycetes</taxon>
        <taxon>Micromonosporales</taxon>
        <taxon>Micromonosporaceae</taxon>
        <taxon>Micromonospora</taxon>
    </lineage>
</organism>
<dbReference type="GO" id="GO:0070967">
    <property type="term" value="F:coenzyme F420 binding"/>
    <property type="evidence" value="ECO:0007669"/>
    <property type="project" value="TreeGrafter"/>
</dbReference>